<sequence>MNTENVWKSGLQAAKLLSGSRLQIVFLLKKEPMSEKQLAGYMDEDEQGVGTELCVLQAVGLVSAEKEGTAAIVVSADGKPGGMEDLSDTDVFGMLQERAHRTDDVRFRLTELGEELLPLCRELERFGRLYEAAKDLVPELMGGNDIPWAESDGTAAGSTDAGSPQNTEDDFNNLPAKKASAKDRHGFYQADNAFVFFNPHCGFEDWYFYGETAGEMTELYLITDPDYQLFLAALKNAGSAPKDQAMLNLHFSQKTADLNWEEEIAYQLAEDTLIGIAVPVE</sequence>
<keyword evidence="3" id="KW-1185">Reference proteome</keyword>
<dbReference type="InterPro" id="IPR036388">
    <property type="entry name" value="WH-like_DNA-bd_sf"/>
</dbReference>
<dbReference type="SUPFAM" id="SSF46785">
    <property type="entry name" value="Winged helix' DNA-binding domain"/>
    <property type="match status" value="1"/>
</dbReference>
<dbReference type="Proteomes" id="UP001199355">
    <property type="component" value="Unassembled WGS sequence"/>
</dbReference>
<accession>A0AAE3AVS0</accession>
<name>A0AAE3AVS0_9FIRM</name>
<dbReference type="RefSeq" id="WP_308727726.1">
    <property type="nucleotide sequence ID" value="NZ_JAJEQF010000004.1"/>
</dbReference>
<evidence type="ECO:0000256" key="1">
    <source>
        <dbReference type="SAM" id="MobiDB-lite"/>
    </source>
</evidence>
<feature type="region of interest" description="Disordered" evidence="1">
    <location>
        <begin position="147"/>
        <end position="174"/>
    </location>
</feature>
<dbReference type="EMBL" id="JAJEQF010000004">
    <property type="protein sequence ID" value="MCC2166658.1"/>
    <property type="molecule type" value="Genomic_DNA"/>
</dbReference>
<dbReference type="Gene3D" id="1.10.10.10">
    <property type="entry name" value="Winged helix-like DNA-binding domain superfamily/Winged helix DNA-binding domain"/>
    <property type="match status" value="1"/>
</dbReference>
<gene>
    <name evidence="2" type="ORF">LKD45_02895</name>
</gene>
<proteinExistence type="predicted"/>
<protein>
    <submittedName>
        <fullName evidence="2">Uncharacterized protein</fullName>
    </submittedName>
</protein>
<evidence type="ECO:0000313" key="2">
    <source>
        <dbReference type="EMBL" id="MCC2166658.1"/>
    </source>
</evidence>
<comment type="caution">
    <text evidence="2">The sequence shown here is derived from an EMBL/GenBank/DDBJ whole genome shotgun (WGS) entry which is preliminary data.</text>
</comment>
<dbReference type="InterPro" id="IPR036390">
    <property type="entry name" value="WH_DNA-bd_sf"/>
</dbReference>
<feature type="compositionally biased region" description="Polar residues" evidence="1">
    <location>
        <begin position="156"/>
        <end position="166"/>
    </location>
</feature>
<evidence type="ECO:0000313" key="3">
    <source>
        <dbReference type="Proteomes" id="UP001199355"/>
    </source>
</evidence>
<dbReference type="AlphaFoldDB" id="A0AAE3AVS0"/>
<reference evidence="2 3" key="1">
    <citation type="submission" date="2021-10" db="EMBL/GenBank/DDBJ databases">
        <title>Anaerobic single-cell dispensing facilitates the cultivation of human gut bacteria.</title>
        <authorList>
            <person name="Afrizal A."/>
        </authorList>
    </citation>
    <scope>NUCLEOTIDE SEQUENCE [LARGE SCALE GENOMIC DNA]</scope>
    <source>
        <strain evidence="2 3">CLA-AA-H244</strain>
    </source>
</reference>
<organism evidence="2 3">
    <name type="scientific">Gallintestinimicrobium propionicum</name>
    <dbReference type="NCBI Taxonomy" id="2981770"/>
    <lineage>
        <taxon>Bacteria</taxon>
        <taxon>Bacillati</taxon>
        <taxon>Bacillota</taxon>
        <taxon>Clostridia</taxon>
        <taxon>Lachnospirales</taxon>
        <taxon>Lachnospiraceae</taxon>
        <taxon>Gallintestinimicrobium</taxon>
    </lineage>
</organism>